<protein>
    <submittedName>
        <fullName evidence="1">Uncharacterized protein</fullName>
    </submittedName>
</protein>
<dbReference type="Proteomes" id="UP001359559">
    <property type="component" value="Unassembled WGS sequence"/>
</dbReference>
<keyword evidence="2" id="KW-1185">Reference proteome</keyword>
<gene>
    <name evidence="1" type="ORF">RJT34_16498</name>
</gene>
<name>A0AAN9PDQ9_CLITE</name>
<accession>A0AAN9PDQ9</accession>
<dbReference type="EMBL" id="JAYKXN010000004">
    <property type="protein sequence ID" value="KAK7293627.1"/>
    <property type="molecule type" value="Genomic_DNA"/>
</dbReference>
<comment type="caution">
    <text evidence="1">The sequence shown here is derived from an EMBL/GenBank/DDBJ whole genome shotgun (WGS) entry which is preliminary data.</text>
</comment>
<organism evidence="1 2">
    <name type="scientific">Clitoria ternatea</name>
    <name type="common">Butterfly pea</name>
    <dbReference type="NCBI Taxonomy" id="43366"/>
    <lineage>
        <taxon>Eukaryota</taxon>
        <taxon>Viridiplantae</taxon>
        <taxon>Streptophyta</taxon>
        <taxon>Embryophyta</taxon>
        <taxon>Tracheophyta</taxon>
        <taxon>Spermatophyta</taxon>
        <taxon>Magnoliopsida</taxon>
        <taxon>eudicotyledons</taxon>
        <taxon>Gunneridae</taxon>
        <taxon>Pentapetalae</taxon>
        <taxon>rosids</taxon>
        <taxon>fabids</taxon>
        <taxon>Fabales</taxon>
        <taxon>Fabaceae</taxon>
        <taxon>Papilionoideae</taxon>
        <taxon>50 kb inversion clade</taxon>
        <taxon>NPAAA clade</taxon>
        <taxon>indigoferoid/millettioid clade</taxon>
        <taxon>Phaseoleae</taxon>
        <taxon>Clitoria</taxon>
    </lineage>
</organism>
<evidence type="ECO:0000313" key="2">
    <source>
        <dbReference type="Proteomes" id="UP001359559"/>
    </source>
</evidence>
<dbReference type="AlphaFoldDB" id="A0AAN9PDQ9"/>
<evidence type="ECO:0000313" key="1">
    <source>
        <dbReference type="EMBL" id="KAK7293627.1"/>
    </source>
</evidence>
<reference evidence="1 2" key="1">
    <citation type="submission" date="2024-01" db="EMBL/GenBank/DDBJ databases">
        <title>The genomes of 5 underutilized Papilionoideae crops provide insights into root nodulation and disease resistance.</title>
        <authorList>
            <person name="Yuan L."/>
        </authorList>
    </citation>
    <scope>NUCLEOTIDE SEQUENCE [LARGE SCALE GENOMIC DNA]</scope>
    <source>
        <strain evidence="1">LY-2023</strain>
        <tissue evidence="1">Leaf</tissue>
    </source>
</reference>
<sequence length="98" mass="11068">MRNLHLRRDYKLCGGRNLHLLGDGNLRLRGKTVRAMWGRDGEEETVRKGNVGCWITPIATNKILVANVTTISTLCCGRYVPLPYIFLVSLHDFVSARV</sequence>
<proteinExistence type="predicted"/>